<keyword evidence="1" id="KW-0812">Transmembrane</keyword>
<feature type="transmembrane region" description="Helical" evidence="1">
    <location>
        <begin position="283"/>
        <end position="302"/>
    </location>
</feature>
<sequence>MTKTKIVCTRWEDNEVKNNAMLSNLISLDLDGPVNRINAEFARLPHIAKISYSNLNEKKNTAMYGLSTISGYVTKIIDYIDEYIDDPFYKKLNGPTGVLERLEKIRLDDSKYQVKNTAGIETEKTVYITDPYTHQTKAEVVKEVKNKISIEDMLKTSGVKGSSSIPTFKDLYKEQFDQQSKANPDLKYSEYVDQLIHRADISHSVDAGWLNVVSDVLDIVGIVSIVGIFTGKDFITGEIYTKAERDAALINGIISIGSLAFAGVGLVGSGLKATAVGLGKAVALDMAAGAAGMGAGAVAGALGAPDELRALITIGTAMGAGYGLGKITNKNINKVVKDSGTVGSGSVYDDLDEMLTGSLDGKVKYNKIELSDNVNDFWKNKGYSEPPYNAGDVVIDGTLTKDGTFVRVYDGVNTKLEGGFVMKAEDIKNLTPAEIQAKYALPYEPVYVAEVKLDAGTNIHIGEVAPNFGYSGGGIQIDMKGAWVGEFKELGKIIDWR</sequence>
<keyword evidence="1" id="KW-0472">Membrane</keyword>
<protein>
    <submittedName>
        <fullName evidence="2">Uncharacterized protein</fullName>
    </submittedName>
</protein>
<reference evidence="2 3" key="1">
    <citation type="submission" date="2019-03" db="EMBL/GenBank/DDBJ databases">
        <title>Genomic Encyclopedia of Type Strains, Phase IV (KMG-IV): sequencing the most valuable type-strain genomes for metagenomic binning, comparative biology and taxonomic classification.</title>
        <authorList>
            <person name="Goeker M."/>
        </authorList>
    </citation>
    <scope>NUCLEOTIDE SEQUENCE [LARGE SCALE GENOMIC DNA]</scope>
    <source>
        <strain evidence="2 3">DSM 28867</strain>
    </source>
</reference>
<dbReference type="OrthoDB" id="7182479at2"/>
<keyword evidence="3" id="KW-1185">Reference proteome</keyword>
<comment type="caution">
    <text evidence="2">The sequence shown here is derived from an EMBL/GenBank/DDBJ whole genome shotgun (WGS) entry which is preliminary data.</text>
</comment>
<keyword evidence="1" id="KW-1133">Transmembrane helix</keyword>
<dbReference type="RefSeq" id="WP_134170044.1">
    <property type="nucleotide sequence ID" value="NZ_SODD01000026.1"/>
</dbReference>
<feature type="transmembrane region" description="Helical" evidence="1">
    <location>
        <begin position="308"/>
        <end position="325"/>
    </location>
</feature>
<dbReference type="AlphaFoldDB" id="A0A4R7ZF67"/>
<dbReference type="Proteomes" id="UP000294743">
    <property type="component" value="Unassembled WGS sequence"/>
</dbReference>
<feature type="transmembrane region" description="Helical" evidence="1">
    <location>
        <begin position="249"/>
        <end position="271"/>
    </location>
</feature>
<evidence type="ECO:0000256" key="1">
    <source>
        <dbReference type="SAM" id="Phobius"/>
    </source>
</evidence>
<proteinExistence type="predicted"/>
<evidence type="ECO:0000313" key="2">
    <source>
        <dbReference type="EMBL" id="TDW16249.1"/>
    </source>
</evidence>
<feature type="transmembrane region" description="Helical" evidence="1">
    <location>
        <begin position="208"/>
        <end position="229"/>
    </location>
</feature>
<dbReference type="EMBL" id="SODD01000026">
    <property type="protein sequence ID" value="TDW16249.1"/>
    <property type="molecule type" value="Genomic_DNA"/>
</dbReference>
<name>A0A4R7ZF67_9FIRM</name>
<accession>A0A4R7ZF67</accession>
<evidence type="ECO:0000313" key="3">
    <source>
        <dbReference type="Proteomes" id="UP000294743"/>
    </source>
</evidence>
<gene>
    <name evidence="2" type="ORF">EDD63_12613</name>
</gene>
<organism evidence="2 3">
    <name type="scientific">Breznakia blatticola</name>
    <dbReference type="NCBI Taxonomy" id="1754012"/>
    <lineage>
        <taxon>Bacteria</taxon>
        <taxon>Bacillati</taxon>
        <taxon>Bacillota</taxon>
        <taxon>Erysipelotrichia</taxon>
        <taxon>Erysipelotrichales</taxon>
        <taxon>Erysipelotrichaceae</taxon>
        <taxon>Breznakia</taxon>
    </lineage>
</organism>